<evidence type="ECO:0000256" key="1">
    <source>
        <dbReference type="SAM" id="SignalP"/>
    </source>
</evidence>
<proteinExistence type="predicted"/>
<organism evidence="2 3">
    <name type="scientific">Actinomadura barringtoniae</name>
    <dbReference type="NCBI Taxonomy" id="1427535"/>
    <lineage>
        <taxon>Bacteria</taxon>
        <taxon>Bacillati</taxon>
        <taxon>Actinomycetota</taxon>
        <taxon>Actinomycetes</taxon>
        <taxon>Streptosporangiales</taxon>
        <taxon>Thermomonosporaceae</taxon>
        <taxon>Actinomadura</taxon>
    </lineage>
</organism>
<keyword evidence="1" id="KW-0732">Signal</keyword>
<dbReference type="EMBL" id="JAGEOJ010000029">
    <property type="protein sequence ID" value="MBO2454795.1"/>
    <property type="molecule type" value="Genomic_DNA"/>
</dbReference>
<comment type="caution">
    <text evidence="2">The sequence shown here is derived from an EMBL/GenBank/DDBJ whole genome shotgun (WGS) entry which is preliminary data.</text>
</comment>
<accession>A0A939TFW0</accession>
<dbReference type="Proteomes" id="UP000669179">
    <property type="component" value="Unassembled WGS sequence"/>
</dbReference>
<feature type="chain" id="PRO_5037611935" evidence="1">
    <location>
        <begin position="20"/>
        <end position="163"/>
    </location>
</feature>
<name>A0A939TFW0_9ACTN</name>
<keyword evidence="3" id="KW-1185">Reference proteome</keyword>
<sequence length="163" mass="16305">MKRKPLIALAGAVAGTALATAGVSALLAFDDVGGSGKGGDGKGDSSAAVRPARSYENAKEIAAQLRGGGASGCSLDPARVECRYGGRYVAAIVLGGTSGLTMATALESWKTGIGQSTLGEQNAFALLQGPNWLVTGPDDLIGKIRPALGGALVHCDRPYGTCT</sequence>
<dbReference type="AlphaFoldDB" id="A0A939TFW0"/>
<evidence type="ECO:0000313" key="2">
    <source>
        <dbReference type="EMBL" id="MBO2454795.1"/>
    </source>
</evidence>
<gene>
    <name evidence="2" type="ORF">J4573_47445</name>
</gene>
<feature type="signal peptide" evidence="1">
    <location>
        <begin position="1"/>
        <end position="19"/>
    </location>
</feature>
<dbReference type="RefSeq" id="WP_208263023.1">
    <property type="nucleotide sequence ID" value="NZ_JAGEOJ010000029.1"/>
</dbReference>
<protein>
    <submittedName>
        <fullName evidence="2">Uncharacterized protein</fullName>
    </submittedName>
</protein>
<evidence type="ECO:0000313" key="3">
    <source>
        <dbReference type="Proteomes" id="UP000669179"/>
    </source>
</evidence>
<reference evidence="2" key="1">
    <citation type="submission" date="2021-03" db="EMBL/GenBank/DDBJ databases">
        <authorList>
            <person name="Kanchanasin P."/>
            <person name="Saeng-In P."/>
            <person name="Phongsopitanun W."/>
            <person name="Yuki M."/>
            <person name="Kudo T."/>
            <person name="Ohkuma M."/>
            <person name="Tanasupawat S."/>
        </authorList>
    </citation>
    <scope>NUCLEOTIDE SEQUENCE</scope>
    <source>
        <strain evidence="2">GKU 128</strain>
    </source>
</reference>